<gene>
    <name evidence="2" type="ORF">JT25_005380</name>
</gene>
<keyword evidence="1" id="KW-0732">Signal</keyword>
<dbReference type="Proteomes" id="UP000030512">
    <property type="component" value="Chromosome"/>
</dbReference>
<sequence>MNFVHALHTLLALTLIGCSSTHMLQPSAPIDYHADASVTADLDVGSKIQGEAQSTQILWFITLGPNKFADGVNFTANGTDPISQVFRFDPFFAVKSAAAYDAVSQANADVIVGPRYIIEIDDYFIFSKTKATVNGYKGTIKKFNNSFHFDPSKLVR</sequence>
<dbReference type="OrthoDB" id="7021897at2"/>
<organism evidence="2 3">
    <name type="scientific">Methylomonas denitrificans</name>
    <dbReference type="NCBI Taxonomy" id="1538553"/>
    <lineage>
        <taxon>Bacteria</taxon>
        <taxon>Pseudomonadati</taxon>
        <taxon>Pseudomonadota</taxon>
        <taxon>Gammaproteobacteria</taxon>
        <taxon>Methylococcales</taxon>
        <taxon>Methylococcaceae</taxon>
        <taxon>Methylomonas</taxon>
    </lineage>
</organism>
<dbReference type="KEGG" id="mdn:JT25_005380"/>
<feature type="signal peptide" evidence="1">
    <location>
        <begin position="1"/>
        <end position="24"/>
    </location>
</feature>
<protein>
    <submittedName>
        <fullName evidence="2">Uncharacterized protein</fullName>
    </submittedName>
</protein>
<accession>A0A126T1G6</accession>
<dbReference type="AlphaFoldDB" id="A0A126T1G6"/>
<keyword evidence="3" id="KW-1185">Reference proteome</keyword>
<dbReference type="EMBL" id="CP014476">
    <property type="protein sequence ID" value="AMK75925.1"/>
    <property type="molecule type" value="Genomic_DNA"/>
</dbReference>
<dbReference type="RefSeq" id="WP_052142185.1">
    <property type="nucleotide sequence ID" value="NZ_CP014476.1"/>
</dbReference>
<evidence type="ECO:0000313" key="2">
    <source>
        <dbReference type="EMBL" id="AMK75925.1"/>
    </source>
</evidence>
<proteinExistence type="predicted"/>
<reference evidence="2 3" key="1">
    <citation type="journal article" date="2015" name="Environ. Microbiol.">
        <title>Methane oxidation coupled to nitrate reduction under hypoxia by the Gammaproteobacterium Methylomonas denitrificans, sp. nov. type strain FJG1.</title>
        <authorList>
            <person name="Kits K.D."/>
            <person name="Klotz M.G."/>
            <person name="Stein L.Y."/>
        </authorList>
    </citation>
    <scope>NUCLEOTIDE SEQUENCE [LARGE SCALE GENOMIC DNA]</scope>
    <source>
        <strain evidence="2 3">FJG1</strain>
    </source>
</reference>
<evidence type="ECO:0000256" key="1">
    <source>
        <dbReference type="SAM" id="SignalP"/>
    </source>
</evidence>
<evidence type="ECO:0000313" key="3">
    <source>
        <dbReference type="Proteomes" id="UP000030512"/>
    </source>
</evidence>
<name>A0A126T1G6_9GAMM</name>
<feature type="chain" id="PRO_5007274496" evidence="1">
    <location>
        <begin position="25"/>
        <end position="156"/>
    </location>
</feature>